<protein>
    <recommendedName>
        <fullName evidence="3">Endonuclease/exonuclease/phosphatase domain-containing protein</fullName>
    </recommendedName>
</protein>
<dbReference type="EMBL" id="BAABME010004083">
    <property type="protein sequence ID" value="GAA0161115.1"/>
    <property type="molecule type" value="Genomic_DNA"/>
</dbReference>
<dbReference type="InterPro" id="IPR036691">
    <property type="entry name" value="Endo/exonu/phosph_ase_sf"/>
</dbReference>
<dbReference type="Proteomes" id="UP001454036">
    <property type="component" value="Unassembled WGS sequence"/>
</dbReference>
<dbReference type="AlphaFoldDB" id="A0AAV3QC73"/>
<proteinExistence type="predicted"/>
<dbReference type="SUPFAM" id="SSF56219">
    <property type="entry name" value="DNase I-like"/>
    <property type="match status" value="1"/>
</dbReference>
<evidence type="ECO:0000313" key="2">
    <source>
        <dbReference type="Proteomes" id="UP001454036"/>
    </source>
</evidence>
<gene>
    <name evidence="1" type="ORF">LIER_17509</name>
</gene>
<sequence length="118" mass="13490">MDSKILCWNLRGLGNKPTSMRLKNLMRTHKLDLLVLQKPMISSDKKILWNGLRSQVDAERPWVVMGDFNTITTHSEQLGRKTFVSGSMEEFVECILDYRLEDLGFVGLTFTLSNGRVA</sequence>
<evidence type="ECO:0000313" key="1">
    <source>
        <dbReference type="EMBL" id="GAA0161115.1"/>
    </source>
</evidence>
<keyword evidence="2" id="KW-1185">Reference proteome</keyword>
<name>A0AAV3QC73_LITER</name>
<accession>A0AAV3QC73</accession>
<reference evidence="1 2" key="1">
    <citation type="submission" date="2024-01" db="EMBL/GenBank/DDBJ databases">
        <title>The complete chloroplast genome sequence of Lithospermum erythrorhizon: insights into the phylogenetic relationship among Boraginaceae species and the maternal lineages of purple gromwells.</title>
        <authorList>
            <person name="Okada T."/>
            <person name="Watanabe K."/>
        </authorList>
    </citation>
    <scope>NUCLEOTIDE SEQUENCE [LARGE SCALE GENOMIC DNA]</scope>
</reference>
<comment type="caution">
    <text evidence="1">The sequence shown here is derived from an EMBL/GenBank/DDBJ whole genome shotgun (WGS) entry which is preliminary data.</text>
</comment>
<evidence type="ECO:0008006" key="3">
    <source>
        <dbReference type="Google" id="ProtNLM"/>
    </source>
</evidence>
<organism evidence="1 2">
    <name type="scientific">Lithospermum erythrorhizon</name>
    <name type="common">Purple gromwell</name>
    <name type="synonym">Lithospermum officinale var. erythrorhizon</name>
    <dbReference type="NCBI Taxonomy" id="34254"/>
    <lineage>
        <taxon>Eukaryota</taxon>
        <taxon>Viridiplantae</taxon>
        <taxon>Streptophyta</taxon>
        <taxon>Embryophyta</taxon>
        <taxon>Tracheophyta</taxon>
        <taxon>Spermatophyta</taxon>
        <taxon>Magnoliopsida</taxon>
        <taxon>eudicotyledons</taxon>
        <taxon>Gunneridae</taxon>
        <taxon>Pentapetalae</taxon>
        <taxon>asterids</taxon>
        <taxon>lamiids</taxon>
        <taxon>Boraginales</taxon>
        <taxon>Boraginaceae</taxon>
        <taxon>Boraginoideae</taxon>
        <taxon>Lithospermeae</taxon>
        <taxon>Lithospermum</taxon>
    </lineage>
</organism>